<feature type="transmembrane region" description="Helical" evidence="1">
    <location>
        <begin position="542"/>
        <end position="564"/>
    </location>
</feature>
<evidence type="ECO:0000256" key="1">
    <source>
        <dbReference type="SAM" id="Phobius"/>
    </source>
</evidence>
<feature type="transmembrane region" description="Helical" evidence="1">
    <location>
        <begin position="431"/>
        <end position="457"/>
    </location>
</feature>
<name>A0A9P0BEH2_BRAAE</name>
<dbReference type="Pfam" id="PF01757">
    <property type="entry name" value="Acyl_transf_3"/>
    <property type="match status" value="1"/>
</dbReference>
<proteinExistence type="predicted"/>
<keyword evidence="1" id="KW-0472">Membrane</keyword>
<dbReference type="PANTHER" id="PTHR11161">
    <property type="entry name" value="O-ACYLTRANSFERASE"/>
    <property type="match status" value="1"/>
</dbReference>
<evidence type="ECO:0008006" key="6">
    <source>
        <dbReference type="Google" id="ProtNLM"/>
    </source>
</evidence>
<feature type="transmembrane region" description="Helical" evidence="1">
    <location>
        <begin position="120"/>
        <end position="139"/>
    </location>
</feature>
<reference evidence="4" key="1">
    <citation type="submission" date="2021-12" db="EMBL/GenBank/DDBJ databases">
        <authorList>
            <person name="King R."/>
        </authorList>
    </citation>
    <scope>NUCLEOTIDE SEQUENCE</scope>
</reference>
<dbReference type="EMBL" id="OV121138">
    <property type="protein sequence ID" value="CAH0561371.1"/>
    <property type="molecule type" value="Genomic_DNA"/>
</dbReference>
<dbReference type="GO" id="GO:0016747">
    <property type="term" value="F:acyltransferase activity, transferring groups other than amino-acyl groups"/>
    <property type="evidence" value="ECO:0007669"/>
    <property type="project" value="InterPro"/>
</dbReference>
<feature type="domain" description="Acyltransferase 3" evidence="2">
    <location>
        <begin position="177"/>
        <end position="563"/>
    </location>
</feature>
<dbReference type="Pfam" id="PF20146">
    <property type="entry name" value="NRF"/>
    <property type="match status" value="1"/>
</dbReference>
<gene>
    <name evidence="4" type="ORF">MELIAE_LOCUS10913</name>
</gene>
<dbReference type="InterPro" id="IPR052728">
    <property type="entry name" value="O2_lipid_transport_reg"/>
</dbReference>
<organism evidence="4 5">
    <name type="scientific">Brassicogethes aeneus</name>
    <name type="common">Rape pollen beetle</name>
    <name type="synonym">Meligethes aeneus</name>
    <dbReference type="NCBI Taxonomy" id="1431903"/>
    <lineage>
        <taxon>Eukaryota</taxon>
        <taxon>Metazoa</taxon>
        <taxon>Ecdysozoa</taxon>
        <taxon>Arthropoda</taxon>
        <taxon>Hexapoda</taxon>
        <taxon>Insecta</taxon>
        <taxon>Pterygota</taxon>
        <taxon>Neoptera</taxon>
        <taxon>Endopterygota</taxon>
        <taxon>Coleoptera</taxon>
        <taxon>Polyphaga</taxon>
        <taxon>Cucujiformia</taxon>
        <taxon>Nitidulidae</taxon>
        <taxon>Meligethinae</taxon>
        <taxon>Brassicogethes</taxon>
    </lineage>
</organism>
<evidence type="ECO:0000313" key="5">
    <source>
        <dbReference type="Proteomes" id="UP001154078"/>
    </source>
</evidence>
<evidence type="ECO:0000259" key="2">
    <source>
        <dbReference type="Pfam" id="PF01757"/>
    </source>
</evidence>
<dbReference type="PANTHER" id="PTHR11161:SF0">
    <property type="entry name" value="O-ACYLTRANSFERASE LIKE PROTEIN"/>
    <property type="match status" value="1"/>
</dbReference>
<keyword evidence="1" id="KW-0812">Transmembrane</keyword>
<dbReference type="AlphaFoldDB" id="A0A9P0BEH2"/>
<feature type="domain" description="Nose resistant-to-fluoxetine protein N-terminal" evidence="3">
    <location>
        <begin position="3"/>
        <end position="91"/>
    </location>
</feature>
<dbReference type="InterPro" id="IPR002656">
    <property type="entry name" value="Acyl_transf_3_dom"/>
</dbReference>
<feature type="transmembrane region" description="Helical" evidence="1">
    <location>
        <begin position="512"/>
        <end position="530"/>
    </location>
</feature>
<dbReference type="InterPro" id="IPR006621">
    <property type="entry name" value="Nose-resist-to-fluoxetine_N"/>
</dbReference>
<keyword evidence="1" id="KW-1133">Transmembrane helix</keyword>
<feature type="transmembrane region" description="Helical" evidence="1">
    <location>
        <begin position="469"/>
        <end position="491"/>
    </location>
</feature>
<feature type="transmembrane region" description="Helical" evidence="1">
    <location>
        <begin position="330"/>
        <end position="350"/>
    </location>
</feature>
<feature type="transmembrane region" description="Helical" evidence="1">
    <location>
        <begin position="357"/>
        <end position="378"/>
    </location>
</feature>
<dbReference type="Proteomes" id="UP001154078">
    <property type="component" value="Chromosome 7"/>
</dbReference>
<sequence length="601" mass="69196">MEPGILKNVPYNLGFFDECLGFKSENYTGRYCLGERESSLINLTTTFLDTNEKFLLIQNSNQYLFRRNTSDVVKSYNGRCLPTVCNENDFKLVFGDTVYNKSCYTKDLGKELPGKTRMTIYLLGALIILVVISSVYEYLTFAIKKMPYCEICTTFSVITNSKKLFKIPENTDTELLCLNGLKSLSIFWIIFYQEWKILSMGPVDDYDNILRFLDKKLNVFFLQGEMGIDTFFTIGGILTSYNVMKNYRKKEHFGFCDVLRITLHRIARLTPPLGIMVLIYATVLPEIGTGPLWKNMADSLSTPCNQYWWSTILYVQNYVNPESYCIVQSWYISADMQLFLISGFILLMLVKFPKTTIVFILVLIFIGFGVNFNISYVYELPNGIFILDEKSDEYFKKFHSMPYCRYSVYLLGILCGCSLHKLKKKSLTYKLTMLGNVIAWIITLLIIIGCIFSPLFITDREKNIVVNSIYNSVIKLIFSMGICLLVLLCATGNGGFISKFLSLKIFRVLSKLVYPSYLIHFAVISCRVFSTRSAYSISEYYVVFNYFGDLIVTFILAAILAILIDFPCRGIYKVIFEKNCCERRLSKFLEKSRPHESSLNQ</sequence>
<protein>
    <recommendedName>
        <fullName evidence="6">Nose resistant to fluoxetine protein 6</fullName>
    </recommendedName>
</protein>
<evidence type="ECO:0000313" key="4">
    <source>
        <dbReference type="EMBL" id="CAH0561371.1"/>
    </source>
</evidence>
<accession>A0A9P0BEH2</accession>
<evidence type="ECO:0000259" key="3">
    <source>
        <dbReference type="Pfam" id="PF20146"/>
    </source>
</evidence>
<dbReference type="OrthoDB" id="118951at2759"/>
<keyword evidence="5" id="KW-1185">Reference proteome</keyword>